<name>H0G413_RHIML</name>
<accession>H0G413</accession>
<dbReference type="AlphaFoldDB" id="H0G413"/>
<evidence type="ECO:0000256" key="1">
    <source>
        <dbReference type="SAM" id="MobiDB-lite"/>
    </source>
</evidence>
<feature type="region of interest" description="Disordered" evidence="1">
    <location>
        <begin position="1"/>
        <end position="42"/>
    </location>
</feature>
<dbReference type="PATRIC" id="fig|1107881.3.peg.4295"/>
<dbReference type="Proteomes" id="UP000004038">
    <property type="component" value="Unassembled WGS sequence"/>
</dbReference>
<gene>
    <name evidence="2" type="ORF">SM0020_21071</name>
</gene>
<organism evidence="2 3">
    <name type="scientific">Sinorhizobium meliloti CCNWSX0020</name>
    <dbReference type="NCBI Taxonomy" id="1107881"/>
    <lineage>
        <taxon>Bacteria</taxon>
        <taxon>Pseudomonadati</taxon>
        <taxon>Pseudomonadota</taxon>
        <taxon>Alphaproteobacteria</taxon>
        <taxon>Hyphomicrobiales</taxon>
        <taxon>Rhizobiaceae</taxon>
        <taxon>Sinorhizobium/Ensifer group</taxon>
        <taxon>Sinorhizobium</taxon>
    </lineage>
</organism>
<protein>
    <submittedName>
        <fullName evidence="2">Uncharacterized protein</fullName>
    </submittedName>
</protein>
<feature type="compositionally biased region" description="Basic and acidic residues" evidence="1">
    <location>
        <begin position="11"/>
        <end position="42"/>
    </location>
</feature>
<proteinExistence type="predicted"/>
<dbReference type="EMBL" id="AGVV01000047">
    <property type="protein sequence ID" value="EHK75938.1"/>
    <property type="molecule type" value="Genomic_DNA"/>
</dbReference>
<sequence length="42" mass="4981">MRAIAGNRASRRQEFRGETLCRNAKKEAPKKADGHLRREWRE</sequence>
<reference evidence="2 3" key="1">
    <citation type="journal article" date="2012" name="J. Bacteriol.">
        <title>Draft Genome Sequence of Sinorhizobium meliloti CCNWSX0020, a Nitrogen-Fixing Symbiont with Copper Tolerance Capability Isolated from Lead-Zinc Mine Tailings.</title>
        <authorList>
            <person name="Li Z."/>
            <person name="Ma Z."/>
            <person name="Hao X."/>
            <person name="Wei G."/>
        </authorList>
    </citation>
    <scope>NUCLEOTIDE SEQUENCE [LARGE SCALE GENOMIC DNA]</scope>
    <source>
        <strain evidence="2 3">CCNWSX0020</strain>
    </source>
</reference>
<evidence type="ECO:0000313" key="2">
    <source>
        <dbReference type="EMBL" id="EHK75938.1"/>
    </source>
</evidence>
<evidence type="ECO:0000313" key="3">
    <source>
        <dbReference type="Proteomes" id="UP000004038"/>
    </source>
</evidence>